<dbReference type="OrthoDB" id="5244330at2"/>
<gene>
    <name evidence="6" type="ORF">SVIO_102720</name>
</gene>
<dbReference type="InterPro" id="IPR008258">
    <property type="entry name" value="Transglycosylase_SLT_dom_1"/>
</dbReference>
<dbReference type="GO" id="GO:0006508">
    <property type="term" value="P:proteolysis"/>
    <property type="evidence" value="ECO:0007669"/>
    <property type="project" value="UniProtKB-KW"/>
</dbReference>
<reference evidence="6 7" key="1">
    <citation type="journal article" date="2020" name="Int. J. Syst. Evol. Microbiol.">
        <title>Reclassification of Streptomyces castelarensis and Streptomyces sporoclivatus as later heterotypic synonyms of Streptomyces antimycoticus.</title>
        <authorList>
            <person name="Komaki H."/>
            <person name="Tamura T."/>
        </authorList>
    </citation>
    <scope>NUCLEOTIDE SEQUENCE [LARGE SCALE GENOMIC DNA]</scope>
    <source>
        <strain evidence="6 7">NBRC 13459</strain>
    </source>
</reference>
<dbReference type="InterPro" id="IPR000064">
    <property type="entry name" value="NLP_P60_dom"/>
</dbReference>
<evidence type="ECO:0000313" key="7">
    <source>
        <dbReference type="Proteomes" id="UP000301309"/>
    </source>
</evidence>
<dbReference type="InterPro" id="IPR038765">
    <property type="entry name" value="Papain-like_cys_pep_sf"/>
</dbReference>
<comment type="caution">
    <text evidence="6">The sequence shown here is derived from an EMBL/GenBank/DDBJ whole genome shotgun (WGS) entry which is preliminary data.</text>
</comment>
<dbReference type="Pfam" id="PF00877">
    <property type="entry name" value="NLPC_P60"/>
    <property type="match status" value="1"/>
</dbReference>
<dbReference type="PANTHER" id="PTHR47053">
    <property type="entry name" value="MUREIN DD-ENDOPEPTIDASE MEPH-RELATED"/>
    <property type="match status" value="1"/>
</dbReference>
<evidence type="ECO:0000256" key="1">
    <source>
        <dbReference type="ARBA" id="ARBA00007074"/>
    </source>
</evidence>
<keyword evidence="7" id="KW-1185">Reference proteome</keyword>
<name>A0A4D4LP35_STRVO</name>
<keyword evidence="3 6" id="KW-0378">Hydrolase</keyword>
<dbReference type="PROSITE" id="PS51935">
    <property type="entry name" value="NLPC_P60"/>
    <property type="match status" value="1"/>
</dbReference>
<dbReference type="SUPFAM" id="SSF54001">
    <property type="entry name" value="Cysteine proteinases"/>
    <property type="match status" value="1"/>
</dbReference>
<feature type="domain" description="NlpC/P60" evidence="5">
    <location>
        <begin position="188"/>
        <end position="317"/>
    </location>
</feature>
<dbReference type="GO" id="GO:0008234">
    <property type="term" value="F:cysteine-type peptidase activity"/>
    <property type="evidence" value="ECO:0007669"/>
    <property type="project" value="UniProtKB-KW"/>
</dbReference>
<dbReference type="Proteomes" id="UP000301309">
    <property type="component" value="Unassembled WGS sequence"/>
</dbReference>
<evidence type="ECO:0000313" key="6">
    <source>
        <dbReference type="EMBL" id="GDY59649.1"/>
    </source>
</evidence>
<keyword evidence="2" id="KW-0645">Protease</keyword>
<dbReference type="SUPFAM" id="SSF53955">
    <property type="entry name" value="Lysozyme-like"/>
    <property type="match status" value="1"/>
</dbReference>
<evidence type="ECO:0000256" key="3">
    <source>
        <dbReference type="ARBA" id="ARBA00022801"/>
    </source>
</evidence>
<accession>A0A4D4LP35</accession>
<evidence type="ECO:0000259" key="5">
    <source>
        <dbReference type="PROSITE" id="PS51935"/>
    </source>
</evidence>
<dbReference type="Gene3D" id="1.10.530.10">
    <property type="match status" value="1"/>
</dbReference>
<organism evidence="6 7">
    <name type="scientific">Streptomyces violaceusniger</name>
    <dbReference type="NCBI Taxonomy" id="68280"/>
    <lineage>
        <taxon>Bacteria</taxon>
        <taxon>Bacillati</taxon>
        <taxon>Actinomycetota</taxon>
        <taxon>Actinomycetes</taxon>
        <taxon>Kitasatosporales</taxon>
        <taxon>Streptomycetaceae</taxon>
        <taxon>Streptomyces</taxon>
        <taxon>Streptomyces violaceusniger group</taxon>
    </lineage>
</organism>
<dbReference type="Gene3D" id="3.90.1720.10">
    <property type="entry name" value="endopeptidase domain like (from Nostoc punctiforme)"/>
    <property type="match status" value="1"/>
</dbReference>
<evidence type="ECO:0000256" key="2">
    <source>
        <dbReference type="ARBA" id="ARBA00022670"/>
    </source>
</evidence>
<dbReference type="Pfam" id="PF01464">
    <property type="entry name" value="SLT"/>
    <property type="match status" value="1"/>
</dbReference>
<sequence length="319" mass="33148">MAKIGISILGAVLLVVALAAAGASSVLSVFSGSAGSQPSRTALTDIPPDYLTLYQQAATTCPGLDWSVPAAIGKVETDHGRSTLPGVHSAANAKGAKGPMQFLQPTFDAVTAKHPIPQQEAGAPSPYDPRDAIYTAVAYLCDSGARGGRNLHQAILTYNPAEWYVAKVLAQAQDYQNPSSLGGTTEPSPAARKAIDYAEGQLGLPYEWGGNGPTDGDAGFDCSGLTKAAYAAAGINLPRTAEEQFHADPRVPQGKPLAPGDLVFYGTPDEGIHHVGLYIGQGQMINAPNFGQKIKIAPYRHQGDDYAGATRPAQAAVRA</sequence>
<dbReference type="AlphaFoldDB" id="A0A4D4LP35"/>
<proteinExistence type="inferred from homology"/>
<dbReference type="InterPro" id="IPR051202">
    <property type="entry name" value="Peptidase_C40"/>
</dbReference>
<dbReference type="RefSeq" id="WP_137981799.1">
    <property type="nucleotide sequence ID" value="NZ_BAAASO010000111.1"/>
</dbReference>
<protein>
    <submittedName>
        <fullName evidence="6">Hydrolase Nlp/P60</fullName>
    </submittedName>
</protein>
<dbReference type="InterPro" id="IPR023346">
    <property type="entry name" value="Lysozyme-like_dom_sf"/>
</dbReference>
<dbReference type="EMBL" id="BJHW01000002">
    <property type="protein sequence ID" value="GDY59649.1"/>
    <property type="molecule type" value="Genomic_DNA"/>
</dbReference>
<comment type="similarity">
    <text evidence="1">Belongs to the peptidase C40 family.</text>
</comment>
<dbReference type="PANTHER" id="PTHR47053:SF1">
    <property type="entry name" value="MUREIN DD-ENDOPEPTIDASE MEPH-RELATED"/>
    <property type="match status" value="1"/>
</dbReference>
<keyword evidence="4" id="KW-0788">Thiol protease</keyword>
<evidence type="ECO:0000256" key="4">
    <source>
        <dbReference type="ARBA" id="ARBA00022807"/>
    </source>
</evidence>